<feature type="domain" description="LD-carboxypeptidase N-terminal" evidence="4">
    <location>
        <begin position="13"/>
        <end position="131"/>
    </location>
</feature>
<name>A0A940NLC9_9BACI</name>
<dbReference type="Proteomes" id="UP000682134">
    <property type="component" value="Unassembled WGS sequence"/>
</dbReference>
<dbReference type="PIRSF" id="PIRSF028757">
    <property type="entry name" value="LD-carboxypeptidase"/>
    <property type="match status" value="1"/>
</dbReference>
<dbReference type="PANTHER" id="PTHR30237:SF6">
    <property type="entry name" value="CARBOXYPEPTIDASE YOCD-RELATED"/>
    <property type="match status" value="1"/>
</dbReference>
<dbReference type="InterPro" id="IPR027478">
    <property type="entry name" value="LdcA_N"/>
</dbReference>
<organism evidence="6 7">
    <name type="scientific">Gottfriedia endophytica</name>
    <dbReference type="NCBI Taxonomy" id="2820819"/>
    <lineage>
        <taxon>Bacteria</taxon>
        <taxon>Bacillati</taxon>
        <taxon>Bacillota</taxon>
        <taxon>Bacilli</taxon>
        <taxon>Bacillales</taxon>
        <taxon>Bacillaceae</taxon>
        <taxon>Gottfriedia</taxon>
    </lineage>
</organism>
<gene>
    <name evidence="6" type="ORF">J5Y03_00005</name>
</gene>
<evidence type="ECO:0000313" key="6">
    <source>
        <dbReference type="EMBL" id="MBP0723563.1"/>
    </source>
</evidence>
<keyword evidence="7" id="KW-1185">Reference proteome</keyword>
<evidence type="ECO:0000313" key="7">
    <source>
        <dbReference type="Proteomes" id="UP000682134"/>
    </source>
</evidence>
<dbReference type="Pfam" id="PF02016">
    <property type="entry name" value="Peptidase_S66"/>
    <property type="match status" value="1"/>
</dbReference>
<dbReference type="InterPro" id="IPR003507">
    <property type="entry name" value="S66_fam"/>
</dbReference>
<reference evidence="6" key="1">
    <citation type="submission" date="2021-04" db="EMBL/GenBank/DDBJ databases">
        <title>Genome seq and assembly of Bacillus sp.</title>
        <authorList>
            <person name="Chhetri G."/>
        </authorList>
    </citation>
    <scope>NUCLEOTIDE SEQUENCE</scope>
    <source>
        <strain evidence="6">RG28</strain>
    </source>
</reference>
<dbReference type="Gene3D" id="3.40.50.10740">
    <property type="entry name" value="Class I glutamine amidotransferase-like"/>
    <property type="match status" value="1"/>
</dbReference>
<dbReference type="CDD" id="cd07062">
    <property type="entry name" value="Peptidase_S66_mccF_like"/>
    <property type="match status" value="1"/>
</dbReference>
<comment type="similarity">
    <text evidence="1">Belongs to the peptidase S66 family.</text>
</comment>
<feature type="active site" description="Charge relay system" evidence="3">
    <location>
        <position position="299"/>
    </location>
</feature>
<dbReference type="SUPFAM" id="SSF52317">
    <property type="entry name" value="Class I glutamine amidotransferase-like"/>
    <property type="match status" value="1"/>
</dbReference>
<dbReference type="AlphaFoldDB" id="A0A940NLC9"/>
<dbReference type="InterPro" id="IPR027461">
    <property type="entry name" value="Carboxypeptidase_A_C_sf"/>
</dbReference>
<feature type="active site" description="Charge relay system" evidence="3">
    <location>
        <position position="228"/>
    </location>
</feature>
<dbReference type="EMBL" id="JAGIYQ010000001">
    <property type="protein sequence ID" value="MBP0723563.1"/>
    <property type="molecule type" value="Genomic_DNA"/>
</dbReference>
<feature type="active site" description="Nucleophile" evidence="3">
    <location>
        <position position="111"/>
    </location>
</feature>
<dbReference type="Gene3D" id="3.50.30.60">
    <property type="entry name" value="LD-carboxypeptidase A C-terminal domain-like"/>
    <property type="match status" value="1"/>
</dbReference>
<dbReference type="PANTHER" id="PTHR30237">
    <property type="entry name" value="MURAMOYLTETRAPEPTIDE CARBOXYPEPTIDASE"/>
    <property type="match status" value="1"/>
</dbReference>
<evidence type="ECO:0000256" key="2">
    <source>
        <dbReference type="ARBA" id="ARBA00022801"/>
    </source>
</evidence>
<evidence type="ECO:0000259" key="5">
    <source>
        <dbReference type="Pfam" id="PF17676"/>
    </source>
</evidence>
<dbReference type="Pfam" id="PF17676">
    <property type="entry name" value="Peptidase_S66C"/>
    <property type="match status" value="1"/>
</dbReference>
<dbReference type="RefSeq" id="WP_209401000.1">
    <property type="nucleotide sequence ID" value="NZ_JAGIYQ010000001.1"/>
</dbReference>
<evidence type="ECO:0000259" key="4">
    <source>
        <dbReference type="Pfam" id="PF02016"/>
    </source>
</evidence>
<dbReference type="GO" id="GO:0016787">
    <property type="term" value="F:hydrolase activity"/>
    <property type="evidence" value="ECO:0007669"/>
    <property type="project" value="UniProtKB-KW"/>
</dbReference>
<sequence>MFPKKLKQGDELRVISPSRSLELIDEQTQALAISRLEQLGLSVSYSKHAKEIDEFKSSSIRSRIEDLHDAFKDPNVKGIITTSGGFNSNHLLDYIDYDLIKANPKIFCGLSDITAIHNAIHSKTGLVTYYGPHFSSFGMVKGIDYTLDYFKQCLFENEPFNVSQAKVWSDDAWLKDQENRQFHTNEGYLVINEGETDGKLIGGHLGTLILSLGTDYTPDLTDSILLIEECNTCGPSAIFMFERWLQALIHQPAFKGVKGLIIGTFQRNSGFNQELLIKIIKSKRELAHIPVIANASFGHTTSRFTFPIGGFGKLTARNEKAEFSIVKY</sequence>
<comment type="caution">
    <text evidence="6">The sequence shown here is derived from an EMBL/GenBank/DDBJ whole genome shotgun (WGS) entry which is preliminary data.</text>
</comment>
<dbReference type="InterPro" id="IPR040449">
    <property type="entry name" value="Peptidase_S66_N"/>
</dbReference>
<feature type="domain" description="LD-carboxypeptidase C-terminal" evidence="5">
    <location>
        <begin position="198"/>
        <end position="311"/>
    </location>
</feature>
<accession>A0A940NLC9</accession>
<dbReference type="InterPro" id="IPR029062">
    <property type="entry name" value="Class_I_gatase-like"/>
</dbReference>
<evidence type="ECO:0000256" key="3">
    <source>
        <dbReference type="PIRSR" id="PIRSR028757-1"/>
    </source>
</evidence>
<protein>
    <submittedName>
        <fullName evidence="6">LD-carboxypeptidase</fullName>
    </submittedName>
</protein>
<dbReference type="SUPFAM" id="SSF141986">
    <property type="entry name" value="LD-carboxypeptidase A C-terminal domain-like"/>
    <property type="match status" value="1"/>
</dbReference>
<proteinExistence type="inferred from homology"/>
<evidence type="ECO:0000256" key="1">
    <source>
        <dbReference type="ARBA" id="ARBA00010233"/>
    </source>
</evidence>
<dbReference type="InterPro" id="IPR040921">
    <property type="entry name" value="Peptidase_S66C"/>
</dbReference>
<keyword evidence="2" id="KW-0378">Hydrolase</keyword>